<feature type="chain" id="PRO_5045557181" description="Lipoprotein" evidence="1">
    <location>
        <begin position="26"/>
        <end position="179"/>
    </location>
</feature>
<dbReference type="EMBL" id="JADBDZ010000001">
    <property type="protein sequence ID" value="MBE1533225.1"/>
    <property type="molecule type" value="Genomic_DNA"/>
</dbReference>
<gene>
    <name evidence="2" type="ORF">H4W34_003058</name>
</gene>
<evidence type="ECO:0000313" key="3">
    <source>
        <dbReference type="Proteomes" id="UP000627838"/>
    </source>
</evidence>
<name>A0ABR9JRM7_9ACTN</name>
<feature type="signal peptide" evidence="1">
    <location>
        <begin position="1"/>
        <end position="25"/>
    </location>
</feature>
<protein>
    <recommendedName>
        <fullName evidence="4">Lipoprotein</fullName>
    </recommendedName>
</protein>
<evidence type="ECO:0000313" key="2">
    <source>
        <dbReference type="EMBL" id="MBE1533225.1"/>
    </source>
</evidence>
<dbReference type="Proteomes" id="UP000627838">
    <property type="component" value="Unassembled WGS sequence"/>
</dbReference>
<evidence type="ECO:0000256" key="1">
    <source>
        <dbReference type="SAM" id="SignalP"/>
    </source>
</evidence>
<organism evidence="2 3">
    <name type="scientific">Actinomadura algeriensis</name>
    <dbReference type="NCBI Taxonomy" id="1679523"/>
    <lineage>
        <taxon>Bacteria</taxon>
        <taxon>Bacillati</taxon>
        <taxon>Actinomycetota</taxon>
        <taxon>Actinomycetes</taxon>
        <taxon>Streptosporangiales</taxon>
        <taxon>Thermomonosporaceae</taxon>
        <taxon>Actinomadura</taxon>
    </lineage>
</organism>
<dbReference type="PROSITE" id="PS51257">
    <property type="entry name" value="PROKAR_LIPOPROTEIN"/>
    <property type="match status" value="1"/>
</dbReference>
<reference evidence="2 3" key="1">
    <citation type="submission" date="2020-10" db="EMBL/GenBank/DDBJ databases">
        <title>Sequencing the genomes of 1000 actinobacteria strains.</title>
        <authorList>
            <person name="Klenk H.-P."/>
        </authorList>
    </citation>
    <scope>NUCLEOTIDE SEQUENCE [LARGE SCALE GENOMIC DNA]</scope>
    <source>
        <strain evidence="2 3">DSM 46744</strain>
    </source>
</reference>
<dbReference type="RefSeq" id="WP_192759810.1">
    <property type="nucleotide sequence ID" value="NZ_JADBDZ010000001.1"/>
</dbReference>
<comment type="caution">
    <text evidence="2">The sequence shown here is derived from an EMBL/GenBank/DDBJ whole genome shotgun (WGS) entry which is preliminary data.</text>
</comment>
<proteinExistence type="predicted"/>
<evidence type="ECO:0008006" key="4">
    <source>
        <dbReference type="Google" id="ProtNLM"/>
    </source>
</evidence>
<keyword evidence="1" id="KW-0732">Signal</keyword>
<keyword evidence="3" id="KW-1185">Reference proteome</keyword>
<sequence length="179" mass="19417">MTGIGRWTVTRFCWFSVAGITLATAGCSTEQDAAALPSPTDSAQTVTPSSTAAVAQAYTDFVAMLDRADSLAPETRKQELSTVMVEPQLSRVLKRIDDMKGNNQATYGNIVVHTPRVNLTRNGAVVRDCQDSSNAGLLDTRTQKKLNRGVKERNIKALLEKGAEGRWRVSKFIVLGEGC</sequence>
<accession>A0ABR9JRM7</accession>